<comment type="caution">
    <text evidence="2">The sequence shown here is derived from an EMBL/GenBank/DDBJ whole genome shotgun (WGS) entry which is preliminary data.</text>
</comment>
<organism evidence="2 3">
    <name type="scientific">Ophiocordyceps camponoti-rufipedis</name>
    <dbReference type="NCBI Taxonomy" id="2004952"/>
    <lineage>
        <taxon>Eukaryota</taxon>
        <taxon>Fungi</taxon>
        <taxon>Dikarya</taxon>
        <taxon>Ascomycota</taxon>
        <taxon>Pezizomycotina</taxon>
        <taxon>Sordariomycetes</taxon>
        <taxon>Hypocreomycetidae</taxon>
        <taxon>Hypocreales</taxon>
        <taxon>Ophiocordycipitaceae</taxon>
        <taxon>Ophiocordyceps</taxon>
    </lineage>
</organism>
<dbReference type="EMBL" id="NJES01000082">
    <property type="protein sequence ID" value="PHH78366.1"/>
    <property type="molecule type" value="Genomic_DNA"/>
</dbReference>
<feature type="compositionally biased region" description="Basic and acidic residues" evidence="1">
    <location>
        <begin position="45"/>
        <end position="67"/>
    </location>
</feature>
<feature type="compositionally biased region" description="Basic and acidic residues" evidence="1">
    <location>
        <begin position="10"/>
        <end position="38"/>
    </location>
</feature>
<keyword evidence="3" id="KW-1185">Reference proteome</keyword>
<dbReference type="Proteomes" id="UP000226431">
    <property type="component" value="Unassembled WGS sequence"/>
</dbReference>
<evidence type="ECO:0000313" key="3">
    <source>
        <dbReference type="Proteomes" id="UP000226431"/>
    </source>
</evidence>
<reference evidence="2 3" key="1">
    <citation type="submission" date="2017-06" db="EMBL/GenBank/DDBJ databases">
        <title>Ant-infecting Ophiocordyceps genomes reveal a high diversity of potential behavioral manipulation genes and a possible major role for enterotoxins.</title>
        <authorList>
            <person name="De Bekker C."/>
            <person name="Evans H.C."/>
            <person name="Brachmann A."/>
            <person name="Hughes D.P."/>
        </authorList>
    </citation>
    <scope>NUCLEOTIDE SEQUENCE [LARGE SCALE GENOMIC DNA]</scope>
    <source>
        <strain evidence="2 3">Map16</strain>
    </source>
</reference>
<protein>
    <submittedName>
        <fullName evidence="2">Uncharacterized protein</fullName>
    </submittedName>
</protein>
<evidence type="ECO:0000313" key="2">
    <source>
        <dbReference type="EMBL" id="PHH78366.1"/>
    </source>
</evidence>
<feature type="region of interest" description="Disordered" evidence="1">
    <location>
        <begin position="1"/>
        <end position="67"/>
    </location>
</feature>
<dbReference type="OrthoDB" id="5211489at2759"/>
<evidence type="ECO:0000256" key="1">
    <source>
        <dbReference type="SAM" id="MobiDB-lite"/>
    </source>
</evidence>
<proteinExistence type="predicted"/>
<gene>
    <name evidence="2" type="ORF">CDD80_6989</name>
</gene>
<name>A0A2C5ZEA4_9HYPO</name>
<dbReference type="AlphaFoldDB" id="A0A2C5ZEA4"/>
<accession>A0A2C5ZEA4</accession>
<sequence>MSGLTDEAAIETHDLIQHAEEEEERLHDHTSGAKKPKEAFPGPPADKKTGKHETTLDKVKEALHLKK</sequence>